<feature type="region of interest" description="Disordered" evidence="1">
    <location>
        <begin position="93"/>
        <end position="113"/>
    </location>
</feature>
<evidence type="ECO:0000313" key="3">
    <source>
        <dbReference type="Proteomes" id="UP000654918"/>
    </source>
</evidence>
<accession>A0A8H6MP98</accession>
<comment type="caution">
    <text evidence="2">The sequence shown here is derived from an EMBL/GenBank/DDBJ whole genome shotgun (WGS) entry which is preliminary data.</text>
</comment>
<protein>
    <submittedName>
        <fullName evidence="2">Uncharacterized protein</fullName>
    </submittedName>
</protein>
<dbReference type="AlphaFoldDB" id="A0A8H6MP98"/>
<keyword evidence="3" id="KW-1185">Reference proteome</keyword>
<evidence type="ECO:0000256" key="1">
    <source>
        <dbReference type="SAM" id="MobiDB-lite"/>
    </source>
</evidence>
<sequence>MNPRIAPSQRSTLSGLQYPSFRVGESARWRAPVCKEERKNVGRVKLQLRYHGHKLGCRPPHFLVTLVSSLRIRQLPFRLGEGHNDIDIDGCEDETSTTSSVAAANDDGTRGGEEVYHRDYSIRKSDTEGFVASIDDPAFMTEATEEMSMIRLESDLPGGASSYEAY</sequence>
<name>A0A8H6MP98_9PEZI</name>
<reference evidence="2" key="1">
    <citation type="journal article" date="2020" name="Phytopathology">
        <title>Genome Sequence Resources of Colletotrichum truncatum, C. plurivorum, C. musicola, and C. sojae: Four Species Pathogenic to Soybean (Glycine max).</title>
        <authorList>
            <person name="Rogerio F."/>
            <person name="Boufleur T.R."/>
            <person name="Ciampi-Guillardi M."/>
            <person name="Sukno S.A."/>
            <person name="Thon M.R."/>
            <person name="Massola Junior N.S."/>
            <person name="Baroncelli R."/>
        </authorList>
    </citation>
    <scope>NUCLEOTIDE SEQUENCE</scope>
    <source>
        <strain evidence="2">LFN00145</strain>
    </source>
</reference>
<dbReference type="EMBL" id="WIGO01000913">
    <property type="protein sequence ID" value="KAF6803268.1"/>
    <property type="molecule type" value="Genomic_DNA"/>
</dbReference>
<evidence type="ECO:0000313" key="2">
    <source>
        <dbReference type="EMBL" id="KAF6803268.1"/>
    </source>
</evidence>
<organism evidence="2 3">
    <name type="scientific">Colletotrichum plurivorum</name>
    <dbReference type="NCBI Taxonomy" id="2175906"/>
    <lineage>
        <taxon>Eukaryota</taxon>
        <taxon>Fungi</taxon>
        <taxon>Dikarya</taxon>
        <taxon>Ascomycota</taxon>
        <taxon>Pezizomycotina</taxon>
        <taxon>Sordariomycetes</taxon>
        <taxon>Hypocreomycetidae</taxon>
        <taxon>Glomerellales</taxon>
        <taxon>Glomerellaceae</taxon>
        <taxon>Colletotrichum</taxon>
        <taxon>Colletotrichum orchidearum species complex</taxon>
    </lineage>
</organism>
<gene>
    <name evidence="2" type="ORF">CPLU01_16126</name>
</gene>
<dbReference type="Proteomes" id="UP000654918">
    <property type="component" value="Unassembled WGS sequence"/>
</dbReference>
<proteinExistence type="predicted"/>